<name>A0A931BBK2_9BACT</name>
<evidence type="ECO:0000313" key="1">
    <source>
        <dbReference type="EMBL" id="MBF9140855.1"/>
    </source>
</evidence>
<proteinExistence type="predicted"/>
<evidence type="ECO:0000313" key="2">
    <source>
        <dbReference type="Proteomes" id="UP000645610"/>
    </source>
</evidence>
<sequence>MALPLLAIDTRTLRFSFIWRGVTRPCAPRSQGNAKLTREPGDDSSQGSFYYRSKLSALTFEGTDYLRLLQIEQSSDRCTPIGLLLETRPNPYEPWQSEEQFVFTCNEAKWDHKEGTATVTPATDDAYRLFLENYDQEYNLLTTPGARSQVTAELATLAAGTFVEFLRIDANEQADYLNTEGWTTFLVNTSWISGGVTQKGTRSRDILLFRYRLPNQAMTAPVPPGTQYTPVDMSGRGWTVLPDSEDTVNHTIDYVKTPAISGFKPYKISNYGNWNDPNNPAARPIYDAQLLLLPCFQSPADYGYTNSDYLKVTGSGGSGGGPSLGGAFNSEADGGQCLNVRRNVDQGDSEPANSKSLWWRFGQFKFGRCFPLLNGIHHLLQQTVAATGQTALLPTTPAGLSVGFSQDPNPATGETGAANELPRLLLSAGSDVKRYGASEPADRLLVSLKQVLADLAAFYDCGWFIDPATGKFRIEHRAYLETSRAAGATLDLTALPDAHLPEAYSYRTGQLPRFEELTVSNATTENAAAGIYFDKASIDYGMGGCVNAREGQNKATKTSARLTGDVAGLVLSGDAIPDSAIALLAPDTAGTLTNANQQVAASELLRRYHRRGAAAASATVAGQALVVDSVRPTRLQEGMSVPLCSLRGIDGTTHLTTSLGPDGQLAKAELDLLAGTCTLSAFLPPLTPTGPAPAWHRDFADPFTTQFS</sequence>
<dbReference type="AlphaFoldDB" id="A0A931BBK2"/>
<protein>
    <submittedName>
        <fullName evidence="1">Uncharacterized protein</fullName>
    </submittedName>
</protein>
<reference evidence="1 2" key="1">
    <citation type="submission" date="2020-11" db="EMBL/GenBank/DDBJ databases">
        <authorList>
            <person name="Kim M.K."/>
        </authorList>
    </citation>
    <scope>NUCLEOTIDE SEQUENCE [LARGE SCALE GENOMIC DNA]</scope>
    <source>
        <strain evidence="1 2">BT439</strain>
    </source>
</reference>
<dbReference type="Proteomes" id="UP000645610">
    <property type="component" value="Unassembled WGS sequence"/>
</dbReference>
<dbReference type="RefSeq" id="WP_196285191.1">
    <property type="nucleotide sequence ID" value="NZ_JADQDP010000001.1"/>
</dbReference>
<keyword evidence="2" id="KW-1185">Reference proteome</keyword>
<gene>
    <name evidence="1" type="ORF">I2I01_04370</name>
</gene>
<organism evidence="1 2">
    <name type="scientific">Hymenobacter properus</name>
    <dbReference type="NCBI Taxonomy" id="2791026"/>
    <lineage>
        <taxon>Bacteria</taxon>
        <taxon>Pseudomonadati</taxon>
        <taxon>Bacteroidota</taxon>
        <taxon>Cytophagia</taxon>
        <taxon>Cytophagales</taxon>
        <taxon>Hymenobacteraceae</taxon>
        <taxon>Hymenobacter</taxon>
    </lineage>
</organism>
<dbReference type="EMBL" id="JADQDP010000001">
    <property type="protein sequence ID" value="MBF9140855.1"/>
    <property type="molecule type" value="Genomic_DNA"/>
</dbReference>
<comment type="caution">
    <text evidence="1">The sequence shown here is derived from an EMBL/GenBank/DDBJ whole genome shotgun (WGS) entry which is preliminary data.</text>
</comment>
<accession>A0A931BBK2</accession>